<dbReference type="AlphaFoldDB" id="A0A4Q7V955"/>
<protein>
    <submittedName>
        <fullName evidence="1">Uncharacterized protein</fullName>
    </submittedName>
</protein>
<keyword evidence="2" id="KW-1185">Reference proteome</keyword>
<proteinExistence type="predicted"/>
<comment type="caution">
    <text evidence="1">The sequence shown here is derived from an EMBL/GenBank/DDBJ whole genome shotgun (WGS) entry which is preliminary data.</text>
</comment>
<accession>A0A4Q7V955</accession>
<gene>
    <name evidence="1" type="ORF">EV201_2418</name>
</gene>
<dbReference type="EMBL" id="SHKN01000002">
    <property type="protein sequence ID" value="RZT93266.1"/>
    <property type="molecule type" value="Genomic_DNA"/>
</dbReference>
<evidence type="ECO:0000313" key="2">
    <source>
        <dbReference type="Proteomes" id="UP000293562"/>
    </source>
</evidence>
<organism evidence="1 2">
    <name type="scientific">Ancylomarina subtilis</name>
    <dbReference type="NCBI Taxonomy" id="1639035"/>
    <lineage>
        <taxon>Bacteria</taxon>
        <taxon>Pseudomonadati</taxon>
        <taxon>Bacteroidota</taxon>
        <taxon>Bacteroidia</taxon>
        <taxon>Marinilabiliales</taxon>
        <taxon>Marinifilaceae</taxon>
        <taxon>Ancylomarina</taxon>
    </lineage>
</organism>
<name>A0A4Q7V955_9BACT</name>
<reference evidence="1 2" key="1">
    <citation type="submission" date="2019-02" db="EMBL/GenBank/DDBJ databases">
        <title>Genomic Encyclopedia of Type Strains, Phase IV (KMG-IV): sequencing the most valuable type-strain genomes for metagenomic binning, comparative biology and taxonomic classification.</title>
        <authorList>
            <person name="Goeker M."/>
        </authorList>
    </citation>
    <scope>NUCLEOTIDE SEQUENCE [LARGE SCALE GENOMIC DNA]</scope>
    <source>
        <strain evidence="1 2">DSM 28825</strain>
    </source>
</reference>
<dbReference type="Proteomes" id="UP000293562">
    <property type="component" value="Unassembled WGS sequence"/>
</dbReference>
<sequence>MFHSSFFMSTLKNIIKKHIKILKEKAYYIYFCGVKKNNPNNPKIQQAWLT</sequence>
<evidence type="ECO:0000313" key="1">
    <source>
        <dbReference type="EMBL" id="RZT93266.1"/>
    </source>
</evidence>